<feature type="region of interest" description="Disordered" evidence="1">
    <location>
        <begin position="1"/>
        <end position="24"/>
    </location>
</feature>
<dbReference type="CDD" id="cd12797">
    <property type="entry name" value="M23_peptidase"/>
    <property type="match status" value="1"/>
</dbReference>
<dbReference type="GO" id="GO:0004222">
    <property type="term" value="F:metalloendopeptidase activity"/>
    <property type="evidence" value="ECO:0007669"/>
    <property type="project" value="TreeGrafter"/>
</dbReference>
<dbReference type="PANTHER" id="PTHR21666:SF270">
    <property type="entry name" value="MUREIN HYDROLASE ACTIVATOR ENVC"/>
    <property type="match status" value="1"/>
</dbReference>
<evidence type="ECO:0000313" key="4">
    <source>
        <dbReference type="Proteomes" id="UP000199451"/>
    </source>
</evidence>
<feature type="region of interest" description="Disordered" evidence="1">
    <location>
        <begin position="332"/>
        <end position="355"/>
    </location>
</feature>
<feature type="compositionally biased region" description="Low complexity" evidence="1">
    <location>
        <begin position="8"/>
        <end position="18"/>
    </location>
</feature>
<reference evidence="4" key="1">
    <citation type="submission" date="2016-10" db="EMBL/GenBank/DDBJ databases">
        <authorList>
            <person name="Varghese N."/>
            <person name="Submissions S."/>
        </authorList>
    </citation>
    <scope>NUCLEOTIDE SEQUENCE [LARGE SCALE GENOMIC DNA]</scope>
    <source>
        <strain evidence="4">CGMCC 1.10119</strain>
    </source>
</reference>
<dbReference type="SUPFAM" id="SSF51261">
    <property type="entry name" value="Duplicated hybrid motif"/>
    <property type="match status" value="1"/>
</dbReference>
<dbReference type="AlphaFoldDB" id="A0A1G9PHL8"/>
<feature type="domain" description="M23ase beta-sheet core" evidence="2">
    <location>
        <begin position="201"/>
        <end position="294"/>
    </location>
</feature>
<dbReference type="STRING" id="660521.SAMN04487949_0392"/>
<evidence type="ECO:0000313" key="3">
    <source>
        <dbReference type="EMBL" id="SDL98288.1"/>
    </source>
</evidence>
<dbReference type="Pfam" id="PF01551">
    <property type="entry name" value="Peptidase_M23"/>
    <property type="match status" value="1"/>
</dbReference>
<dbReference type="Gene3D" id="2.70.70.10">
    <property type="entry name" value="Glucose Permease (Domain IIA)"/>
    <property type="match status" value="1"/>
</dbReference>
<accession>A0A1G9PHL8</accession>
<dbReference type="PANTHER" id="PTHR21666">
    <property type="entry name" value="PEPTIDASE-RELATED"/>
    <property type="match status" value="1"/>
</dbReference>
<feature type="compositionally biased region" description="Acidic residues" evidence="1">
    <location>
        <begin position="343"/>
        <end position="355"/>
    </location>
</feature>
<name>A0A1G9PHL8_9EURY</name>
<dbReference type="EMBL" id="FNHL01000001">
    <property type="protein sequence ID" value="SDL98288.1"/>
    <property type="molecule type" value="Genomic_DNA"/>
</dbReference>
<evidence type="ECO:0000256" key="1">
    <source>
        <dbReference type="SAM" id="MobiDB-lite"/>
    </source>
</evidence>
<dbReference type="Proteomes" id="UP000199451">
    <property type="component" value="Unassembled WGS sequence"/>
</dbReference>
<evidence type="ECO:0000259" key="2">
    <source>
        <dbReference type="Pfam" id="PF01551"/>
    </source>
</evidence>
<keyword evidence="4" id="KW-1185">Reference proteome</keyword>
<organism evidence="3 4">
    <name type="scientific">Halogranum gelatinilyticum</name>
    <dbReference type="NCBI Taxonomy" id="660521"/>
    <lineage>
        <taxon>Archaea</taxon>
        <taxon>Methanobacteriati</taxon>
        <taxon>Methanobacteriota</taxon>
        <taxon>Stenosarchaea group</taxon>
        <taxon>Halobacteria</taxon>
        <taxon>Halobacteriales</taxon>
        <taxon>Haloferacaceae</taxon>
    </lineage>
</organism>
<dbReference type="RefSeq" id="WP_089693549.1">
    <property type="nucleotide sequence ID" value="NZ_FNHL01000001.1"/>
</dbReference>
<protein>
    <submittedName>
        <fullName evidence="3">Peptidase family M23</fullName>
    </submittedName>
</protein>
<proteinExistence type="predicted"/>
<dbReference type="InterPro" id="IPR011055">
    <property type="entry name" value="Dup_hybrid_motif"/>
</dbReference>
<gene>
    <name evidence="3" type="ORF">SAMN04487949_0392</name>
</gene>
<sequence>MTETPPSADADAGDAGDAADGHRPSLRDRFPDPSLFAVLGFLSVPGYLSDSLSPLRVFALCFLFALWPLVRTALPTPDDGSPTDWVEGGTPSMWPVYVSIAYQQLNPFVQLQGLRQLAGHVPILLRYRGRLPRPDRYEQSTSFRLPFDGEWTVIGGSTERAQSHSWDILTQRYAYDFVITDEAGRTHTGDGSSPEDYYCFGEPVVAPADGVVVAASDGHRDYHRAGGWLDPTQRDIRGNWLTIEHDGGEYSVLAHLQQGSVAVSAGDRVERGQQVGRCGHSGNSTEPHLHAHVQDRPGFFRGMGLPVAFDDVTTRVGLSDERTAHGRTYVTAGQRVEHRTSDENSETDADADTDP</sequence>
<dbReference type="InterPro" id="IPR050570">
    <property type="entry name" value="Cell_wall_metabolism_enzyme"/>
</dbReference>
<dbReference type="OrthoDB" id="7494at2157"/>
<dbReference type="InterPro" id="IPR016047">
    <property type="entry name" value="M23ase_b-sheet_dom"/>
</dbReference>